<organism evidence="2 3">
    <name type="scientific">Aquimarina aggregata</name>
    <dbReference type="NCBI Taxonomy" id="1642818"/>
    <lineage>
        <taxon>Bacteria</taxon>
        <taxon>Pseudomonadati</taxon>
        <taxon>Bacteroidota</taxon>
        <taxon>Flavobacteriia</taxon>
        <taxon>Flavobacteriales</taxon>
        <taxon>Flavobacteriaceae</taxon>
        <taxon>Aquimarina</taxon>
    </lineage>
</organism>
<evidence type="ECO:0000256" key="1">
    <source>
        <dbReference type="SAM" id="SignalP"/>
    </source>
</evidence>
<keyword evidence="3" id="KW-1185">Reference proteome</keyword>
<accession>A0A163B8A9</accession>
<name>A0A163B8A9_9FLAO</name>
<dbReference type="Gene3D" id="1.25.40.10">
    <property type="entry name" value="Tetratricopeptide repeat domain"/>
    <property type="match status" value="1"/>
</dbReference>
<dbReference type="EMBL" id="LQRT01000007">
    <property type="protein sequence ID" value="KZS41132.1"/>
    <property type="molecule type" value="Genomic_DNA"/>
</dbReference>
<dbReference type="Proteomes" id="UP000076715">
    <property type="component" value="Unassembled WGS sequence"/>
</dbReference>
<protein>
    <submittedName>
        <fullName evidence="2">Uncharacterized protein</fullName>
    </submittedName>
</protein>
<reference evidence="2 3" key="1">
    <citation type="submission" date="2016-01" db="EMBL/GenBank/DDBJ databases">
        <title>The draft genome sequence of Aquimarina sp. RZW4-3-2.</title>
        <authorList>
            <person name="Wang Y."/>
        </authorList>
    </citation>
    <scope>NUCLEOTIDE SEQUENCE [LARGE SCALE GENOMIC DNA]</scope>
    <source>
        <strain evidence="2 3">RZW4-3-2</strain>
    </source>
</reference>
<sequence length="366" mass="40210">MKKFNLFTTCIAAAMLLFATQSSAQLQTPEASQRATVSQRVGITDITIDYGRPSVKEREIWGKLVPYGFNDLGFGTSKSAPWRAGANMNTIIEFSHDVKVEGKDLKAGEYGLHIALKEDGNATIIFSANTSSWGSYFYDEKEDVLRVDVKTKETGHTETLTYLFPSFEANSTVAALRWEKKEIPFKIEVDVKNLVMKGIKNDLRNTKGFTQATWDNAAGYAFNAGDLDQALEWVNTSISGSFFSKETFANLSLKSQILMKQGKTDKALPLVDKAAKLGSASQVFQLGTGLIGQGQKEKALAILKNNVKNNNGAWPSNFGLARAYSANGDYKNAIKSINVAMTKAPERFKPRLSGALEKLKKGEDIN</sequence>
<feature type="chain" id="PRO_5007841686" evidence="1">
    <location>
        <begin position="25"/>
        <end position="366"/>
    </location>
</feature>
<keyword evidence="1" id="KW-0732">Signal</keyword>
<gene>
    <name evidence="2" type="ORF">AWE51_23570</name>
</gene>
<dbReference type="OrthoDB" id="187854at2"/>
<comment type="caution">
    <text evidence="2">The sequence shown here is derived from an EMBL/GenBank/DDBJ whole genome shotgun (WGS) entry which is preliminary data.</text>
</comment>
<dbReference type="STRING" id="1642818.AWE51_23570"/>
<evidence type="ECO:0000313" key="3">
    <source>
        <dbReference type="Proteomes" id="UP000076715"/>
    </source>
</evidence>
<evidence type="ECO:0000313" key="2">
    <source>
        <dbReference type="EMBL" id="KZS41132.1"/>
    </source>
</evidence>
<dbReference type="SUPFAM" id="SSF81901">
    <property type="entry name" value="HCP-like"/>
    <property type="match status" value="1"/>
</dbReference>
<dbReference type="Pfam" id="PF11138">
    <property type="entry name" value="DUF2911"/>
    <property type="match status" value="1"/>
</dbReference>
<dbReference type="AlphaFoldDB" id="A0A163B8A9"/>
<dbReference type="RefSeq" id="WP_066312989.1">
    <property type="nucleotide sequence ID" value="NZ_LQRT01000007.1"/>
</dbReference>
<proteinExistence type="predicted"/>
<dbReference type="InterPro" id="IPR021314">
    <property type="entry name" value="DUF2911"/>
</dbReference>
<feature type="signal peptide" evidence="1">
    <location>
        <begin position="1"/>
        <end position="24"/>
    </location>
</feature>
<dbReference type="InterPro" id="IPR011990">
    <property type="entry name" value="TPR-like_helical_dom_sf"/>
</dbReference>